<dbReference type="Gene3D" id="3.40.50.300">
    <property type="entry name" value="P-loop containing nucleotide triphosphate hydrolases"/>
    <property type="match status" value="1"/>
</dbReference>
<keyword evidence="4" id="KW-1185">Reference proteome</keyword>
<proteinExistence type="predicted"/>
<reference evidence="4" key="1">
    <citation type="journal article" date="2015" name="Proc. Natl. Acad. Sci. U.S.A.">
        <title>Genome sequence of the Asian Tiger mosquito, Aedes albopictus, reveals insights into its biology, genetics, and evolution.</title>
        <authorList>
            <person name="Chen X.G."/>
            <person name="Jiang X."/>
            <person name="Gu J."/>
            <person name="Xu M."/>
            <person name="Wu Y."/>
            <person name="Deng Y."/>
            <person name="Zhang C."/>
            <person name="Bonizzoni M."/>
            <person name="Dermauw W."/>
            <person name="Vontas J."/>
            <person name="Armbruster P."/>
            <person name="Huang X."/>
            <person name="Yang Y."/>
            <person name="Zhang H."/>
            <person name="He W."/>
            <person name="Peng H."/>
            <person name="Liu Y."/>
            <person name="Wu K."/>
            <person name="Chen J."/>
            <person name="Lirakis M."/>
            <person name="Topalis P."/>
            <person name="Van Leeuwen T."/>
            <person name="Hall A.B."/>
            <person name="Jiang X."/>
            <person name="Thorpe C."/>
            <person name="Mueller R.L."/>
            <person name="Sun C."/>
            <person name="Waterhouse R.M."/>
            <person name="Yan G."/>
            <person name="Tu Z.J."/>
            <person name="Fang X."/>
            <person name="James A.A."/>
        </authorList>
    </citation>
    <scope>NUCLEOTIDE SEQUENCE [LARGE SCALE GENOMIC DNA]</scope>
    <source>
        <strain evidence="4">Foshan</strain>
    </source>
</reference>
<accession>A0ABM1YLK9</accession>
<feature type="region of interest" description="Disordered" evidence="1">
    <location>
        <begin position="884"/>
        <end position="913"/>
    </location>
</feature>
<dbReference type="SUPFAM" id="SSF52540">
    <property type="entry name" value="P-loop containing nucleoside triphosphate hydrolases"/>
    <property type="match status" value="1"/>
</dbReference>
<dbReference type="GeneID" id="109398858"/>
<reference evidence="3" key="2">
    <citation type="submission" date="2025-05" db="UniProtKB">
        <authorList>
            <consortium name="EnsemblMetazoa"/>
        </authorList>
    </citation>
    <scope>IDENTIFICATION</scope>
    <source>
        <strain evidence="3">Foshan</strain>
    </source>
</reference>
<dbReference type="EnsemblMetazoa" id="AALFPA23_010274.R14324">
    <property type="protein sequence ID" value="AALFPA23_010274.P14324"/>
    <property type="gene ID" value="AALFPA23_010274"/>
</dbReference>
<evidence type="ECO:0000313" key="3">
    <source>
        <dbReference type="EnsemblMetazoa" id="AALFPA23_010274.P14324"/>
    </source>
</evidence>
<evidence type="ECO:0000259" key="2">
    <source>
        <dbReference type="Pfam" id="PF05729"/>
    </source>
</evidence>
<evidence type="ECO:0000256" key="1">
    <source>
        <dbReference type="SAM" id="MobiDB-lite"/>
    </source>
</evidence>
<dbReference type="RefSeq" id="XP_062700550.1">
    <property type="nucleotide sequence ID" value="XM_062844566.1"/>
</dbReference>
<protein>
    <recommendedName>
        <fullName evidence="2">NACHT domain-containing protein</fullName>
    </recommendedName>
</protein>
<organism evidence="3 4">
    <name type="scientific">Aedes albopictus</name>
    <name type="common">Asian tiger mosquito</name>
    <name type="synonym">Stegomyia albopicta</name>
    <dbReference type="NCBI Taxonomy" id="7160"/>
    <lineage>
        <taxon>Eukaryota</taxon>
        <taxon>Metazoa</taxon>
        <taxon>Ecdysozoa</taxon>
        <taxon>Arthropoda</taxon>
        <taxon>Hexapoda</taxon>
        <taxon>Insecta</taxon>
        <taxon>Pterygota</taxon>
        <taxon>Neoptera</taxon>
        <taxon>Endopterygota</taxon>
        <taxon>Diptera</taxon>
        <taxon>Nematocera</taxon>
        <taxon>Culicoidea</taxon>
        <taxon>Culicidae</taxon>
        <taxon>Culicinae</taxon>
        <taxon>Aedini</taxon>
        <taxon>Aedes</taxon>
        <taxon>Stegomyia</taxon>
    </lineage>
</organism>
<evidence type="ECO:0000313" key="4">
    <source>
        <dbReference type="Proteomes" id="UP000069940"/>
    </source>
</evidence>
<dbReference type="InterPro" id="IPR027417">
    <property type="entry name" value="P-loop_NTPase"/>
</dbReference>
<dbReference type="InterPro" id="IPR007111">
    <property type="entry name" value="NACHT_NTPase"/>
</dbReference>
<dbReference type="Proteomes" id="UP000069940">
    <property type="component" value="Unassembled WGS sequence"/>
</dbReference>
<dbReference type="EnsemblMetazoa" id="AALFPA23_010274.R14320">
    <property type="protein sequence ID" value="AALFPA23_010274.P14320"/>
    <property type="gene ID" value="AALFPA23_010274"/>
</dbReference>
<dbReference type="Pfam" id="PF05729">
    <property type="entry name" value="NACHT"/>
    <property type="match status" value="1"/>
</dbReference>
<dbReference type="RefSeq" id="XP_062700551.1">
    <property type="nucleotide sequence ID" value="XM_062844567.1"/>
</dbReference>
<feature type="compositionally biased region" description="Polar residues" evidence="1">
    <location>
        <begin position="886"/>
        <end position="895"/>
    </location>
</feature>
<feature type="domain" description="NACHT" evidence="2">
    <location>
        <begin position="537"/>
        <end position="685"/>
    </location>
</feature>
<sequence>MACSTLGIIDPETEKKYDSSIKSGTHGEVYQKQLALVLLLRLTREGKYFDLAYELSAAEKFDDVVLHDRIAKQWIFLQSKHVDGKDSKIDLNGLLPKTNREKGDFSLYKYFYSYMIIRNRFKGKTSFLLFTNKKLDEKLKNAQDCLAIEDRDVDEYLRFTSEKETHKILTPTESTIQSILEYANKELYSLKDAIKQLFTQGIITDQLIKHKGYLNDVLKESENFKIRFAVTFNKSLIFISKLYNVLRPVLHKLKPIVKPPELDFKEIGCVSPNLLSMGGQDLKHLGDAIENLFCKEIVSDYFKKYEHLLALILETTANGQLAIKETFNSNVVSKAELYKMLKAELNDMNRVVTTKRKLFDGKDLRNKIHSVVYAEASDVRQFFALLTLSVQQPDELEPFIIEELNSWMRMWMRPDILGKLSENDDKNAVKELDDFFEATLKCKQENTKPYLDQEFITQYCSTLQAKLEDRFPELKDMNEIYINRALIFEEKDINKTESSLPSQFDGTIHTELNPNSRMTDTQFAANLRVGFVQYQCIILTADPGLGKTELLQYVALEHQKVESGVVFLLYLNRLQDSEHECPLDSLKSALSDKNFKFIRNVLENRQTSHITILFDGYDEIHKKNRKKMNNLLELLLNSEHIKIVMSIRSHEKKTLQYIFQKQFRVGYFSLEPFSSEQVTEYLAKSWEENVDFSRYSRNYYHSKFFLFSKYMIYKFYNLCSVPLMVKMMAKIYKYRFKLFKETSISDNVGEICYLVKEFSEVDHIYEIFIEKCLLVKIVDACNGIGRVDPNKQIVDGYFLDHQLLAIKFLDISELEFIFKNPKYNRKMHNLQDCHLNQFEKSILVKFVGDKYFFSHHSYAEYFVAKFLWDDFYYLKNVTKNTENRHLSSNKNTSKSCVKDLSVPQRHQRRLPHL</sequence>
<name>A0ABM1YLK9_AEDAL</name>